<dbReference type="GeneID" id="106162349"/>
<dbReference type="InterPro" id="IPR000734">
    <property type="entry name" value="TAG_lipase"/>
</dbReference>
<protein>
    <submittedName>
        <fullName evidence="8">Phospholipase A1 member A-like</fullName>
    </submittedName>
</protein>
<dbReference type="InParanoid" id="A0A1S3ICC5"/>
<evidence type="ECO:0000256" key="1">
    <source>
        <dbReference type="ARBA" id="ARBA00004613"/>
    </source>
</evidence>
<evidence type="ECO:0000259" key="6">
    <source>
        <dbReference type="Pfam" id="PF00151"/>
    </source>
</evidence>
<evidence type="ECO:0000256" key="2">
    <source>
        <dbReference type="ARBA" id="ARBA00010701"/>
    </source>
</evidence>
<evidence type="ECO:0000256" key="4">
    <source>
        <dbReference type="RuleBase" id="RU004262"/>
    </source>
</evidence>
<name>A0A1S3ICC5_LINAN</name>
<evidence type="ECO:0000256" key="5">
    <source>
        <dbReference type="SAM" id="SignalP"/>
    </source>
</evidence>
<feature type="domain" description="Lipase" evidence="6">
    <location>
        <begin position="44"/>
        <end position="231"/>
    </location>
</feature>
<dbReference type="AlphaFoldDB" id="A0A1S3ICC5"/>
<dbReference type="RefSeq" id="XP_013395074.1">
    <property type="nucleotide sequence ID" value="XM_013539620.1"/>
</dbReference>
<dbReference type="STRING" id="7574.A0A1S3ICC5"/>
<keyword evidence="5" id="KW-0732">Signal</keyword>
<dbReference type="InterPro" id="IPR013818">
    <property type="entry name" value="Lipase"/>
</dbReference>
<dbReference type="OMA" id="GWTHHPE"/>
<dbReference type="GO" id="GO:0016298">
    <property type="term" value="F:lipase activity"/>
    <property type="evidence" value="ECO:0007669"/>
    <property type="project" value="InterPro"/>
</dbReference>
<keyword evidence="3" id="KW-0964">Secreted</keyword>
<evidence type="ECO:0000256" key="3">
    <source>
        <dbReference type="ARBA" id="ARBA00022525"/>
    </source>
</evidence>
<comment type="similarity">
    <text evidence="2 4">Belongs to the AB hydrolase superfamily. Lipase family.</text>
</comment>
<organism evidence="7 8">
    <name type="scientific">Lingula anatina</name>
    <name type="common">Brachiopod</name>
    <name type="synonym">Lingula unguis</name>
    <dbReference type="NCBI Taxonomy" id="7574"/>
    <lineage>
        <taxon>Eukaryota</taxon>
        <taxon>Metazoa</taxon>
        <taxon>Spiralia</taxon>
        <taxon>Lophotrochozoa</taxon>
        <taxon>Brachiopoda</taxon>
        <taxon>Linguliformea</taxon>
        <taxon>Lingulata</taxon>
        <taxon>Lingulida</taxon>
        <taxon>Linguloidea</taxon>
        <taxon>Lingulidae</taxon>
        <taxon>Lingula</taxon>
    </lineage>
</organism>
<feature type="chain" id="PRO_5010219073" evidence="5">
    <location>
        <begin position="20"/>
        <end position="293"/>
    </location>
</feature>
<feature type="signal peptide" evidence="5">
    <location>
        <begin position="1"/>
        <end position="19"/>
    </location>
</feature>
<dbReference type="Gene3D" id="3.40.50.1820">
    <property type="entry name" value="alpha/beta hydrolase"/>
    <property type="match status" value="1"/>
</dbReference>
<dbReference type="GO" id="GO:0005615">
    <property type="term" value="C:extracellular space"/>
    <property type="evidence" value="ECO:0007669"/>
    <property type="project" value="TreeGrafter"/>
</dbReference>
<accession>A0A1S3ICC5</accession>
<dbReference type="Pfam" id="PF00151">
    <property type="entry name" value="Lipase"/>
    <property type="match status" value="1"/>
</dbReference>
<evidence type="ECO:0000313" key="8">
    <source>
        <dbReference type="RefSeq" id="XP_013395074.1"/>
    </source>
</evidence>
<proteinExistence type="inferred from homology"/>
<reference evidence="8" key="1">
    <citation type="submission" date="2025-08" db="UniProtKB">
        <authorList>
            <consortium name="RefSeq"/>
        </authorList>
    </citation>
    <scope>IDENTIFICATION</scope>
    <source>
        <tissue evidence="8">Gonads</tissue>
    </source>
</reference>
<gene>
    <name evidence="8" type="primary">LOC106162349</name>
</gene>
<dbReference type="SUPFAM" id="SSF53474">
    <property type="entry name" value="alpha/beta-Hydrolases"/>
    <property type="match status" value="1"/>
</dbReference>
<dbReference type="KEGG" id="lak:106162349"/>
<comment type="subcellular location">
    <subcellularLocation>
        <location evidence="1">Secreted</location>
    </subcellularLocation>
</comment>
<sequence>MLLVLLFSVLNCLNLAVRGQSDLASNVNALKEYLGHSSSQGCYQASNRNANFKLFSRNNNMGNCVTVYANSLKTANFDSSKATYLFSHGWQGSGTDSYVAPLVQALLRKEDANVIVIDWNKGSRNPNLLTASKTATSVGVDVAALVGTMTTLGLSPNRVNLIGHSLGGKVVKVAGNALASAGKRVASVVALDPVAGRYSGSADLVQVVHTSPIAAFSTGDIDFFVNGGAFSRDLMESHMVAIHMYTESVNESCPFSACAKTNPTLCNSMGYGVRSSGPKGKLYITVKDATAFC</sequence>
<evidence type="ECO:0000313" key="7">
    <source>
        <dbReference type="Proteomes" id="UP000085678"/>
    </source>
</evidence>
<dbReference type="InterPro" id="IPR029058">
    <property type="entry name" value="AB_hydrolase_fold"/>
</dbReference>
<keyword evidence="7" id="KW-1185">Reference proteome</keyword>
<dbReference type="GO" id="GO:0016042">
    <property type="term" value="P:lipid catabolic process"/>
    <property type="evidence" value="ECO:0007669"/>
    <property type="project" value="TreeGrafter"/>
</dbReference>
<dbReference type="PANTHER" id="PTHR11610">
    <property type="entry name" value="LIPASE"/>
    <property type="match status" value="1"/>
</dbReference>
<dbReference type="OrthoDB" id="199913at2759"/>
<dbReference type="Proteomes" id="UP000085678">
    <property type="component" value="Unplaced"/>
</dbReference>
<dbReference type="PRINTS" id="PR00821">
    <property type="entry name" value="TAGLIPASE"/>
</dbReference>